<organism evidence="2 3">
    <name type="scientific">Microbulbifer epialgicus</name>
    <dbReference type="NCBI Taxonomy" id="393907"/>
    <lineage>
        <taxon>Bacteria</taxon>
        <taxon>Pseudomonadati</taxon>
        <taxon>Pseudomonadota</taxon>
        <taxon>Gammaproteobacteria</taxon>
        <taxon>Cellvibrionales</taxon>
        <taxon>Microbulbiferaceae</taxon>
        <taxon>Microbulbifer</taxon>
    </lineage>
</organism>
<accession>A0ABV4NVB8</accession>
<dbReference type="Proteomes" id="UP001569428">
    <property type="component" value="Unassembled WGS sequence"/>
</dbReference>
<feature type="chain" id="PRO_5045690200" evidence="1">
    <location>
        <begin position="22"/>
        <end position="175"/>
    </location>
</feature>
<keyword evidence="1" id="KW-0732">Signal</keyword>
<proteinExistence type="predicted"/>
<dbReference type="EMBL" id="JBGMEK010000001">
    <property type="protein sequence ID" value="MFA0809425.1"/>
    <property type="molecule type" value="Genomic_DNA"/>
</dbReference>
<keyword evidence="3" id="KW-1185">Reference proteome</keyword>
<reference evidence="2 3" key="1">
    <citation type="submission" date="2024-08" db="EMBL/GenBank/DDBJ databases">
        <authorList>
            <person name="Ishaq N."/>
        </authorList>
    </citation>
    <scope>NUCLEOTIDE SEQUENCE [LARGE SCALE GENOMIC DNA]</scope>
    <source>
        <strain evidence="2 3">DSM 18651</strain>
    </source>
</reference>
<feature type="signal peptide" evidence="1">
    <location>
        <begin position="1"/>
        <end position="21"/>
    </location>
</feature>
<evidence type="ECO:0000313" key="2">
    <source>
        <dbReference type="EMBL" id="MFA0809425.1"/>
    </source>
</evidence>
<evidence type="ECO:0000313" key="3">
    <source>
        <dbReference type="Proteomes" id="UP001569428"/>
    </source>
</evidence>
<evidence type="ECO:0000256" key="1">
    <source>
        <dbReference type="SAM" id="SignalP"/>
    </source>
</evidence>
<comment type="caution">
    <text evidence="2">The sequence shown here is derived from an EMBL/GenBank/DDBJ whole genome shotgun (WGS) entry which is preliminary data.</text>
</comment>
<protein>
    <submittedName>
        <fullName evidence="2">Uncharacterized protein</fullName>
    </submittedName>
</protein>
<sequence length="175" mass="19853">MKFHQLLLFFTFCSLLSVSLASYSQQGANQDSRAYPKPLTLENISEKDKKNPAKVPETLANTFLSELIGGYQKKEYTKEEISQAVQLLTNLTCIQYSRLRQIEKDNPATPMWKVKAVWFGPYGHTAEDFLQLKASTKDLATGYAMCSIWNMKDVPLDRFSGFHVELVNDNAASEE</sequence>
<gene>
    <name evidence="2" type="ORF">ACCI49_00715</name>
</gene>
<name>A0ABV4NVB8_9GAMM</name>
<dbReference type="RefSeq" id="WP_371837046.1">
    <property type="nucleotide sequence ID" value="NZ_JBGMEK010000001.1"/>
</dbReference>